<protein>
    <recommendedName>
        <fullName evidence="5">Vacuolar membrane protein</fullName>
    </recommendedName>
</protein>
<name>A0A8H6L2D8_9LECA</name>
<dbReference type="AlphaFoldDB" id="A0A8H6L2D8"/>
<proteinExistence type="predicted"/>
<feature type="transmembrane region" description="Helical" evidence="2">
    <location>
        <begin position="269"/>
        <end position="291"/>
    </location>
</feature>
<dbReference type="GO" id="GO:0016020">
    <property type="term" value="C:membrane"/>
    <property type="evidence" value="ECO:0007669"/>
    <property type="project" value="TreeGrafter"/>
</dbReference>
<sequence>MSPDDVVLPTPAAHSLPAEMVEMVFSPTLSYIAASTFRHSSSLSTITPTSPMNLTSSGESRPGAENGECALLGPFALFIQGALGVLALLVLVFKRWRERPQRPIKIWAFDASKQVVGSALLHIANLLMSMLSSGQLTIKAGDYQANPCSFYLLNLAIDVSFKPRLPEMMYSWLKIMLALKTTVGIPILVVLLRLLTHGFSLTPLGNPPESIQSGNYGRPPKTQWWLKQSFIYFLGLLGMKACVFFIFQICPWIIRVGDWALRWTEGNEMVQVFFVMLFFPVVMNALQYYIIDSFIKDQKPSDHDPIPHEDGDEDSIEEHGQTRRRRSHGEDYDGARSIVAGNETTKDGAEITVAEGKDKPKLKMEPRKLDEYDPAVDGEGSGSGGDLENPPDPSKEGKAKMQQGHAKDS</sequence>
<dbReference type="Proteomes" id="UP000578531">
    <property type="component" value="Unassembled WGS sequence"/>
</dbReference>
<keyword evidence="2" id="KW-0812">Transmembrane</keyword>
<evidence type="ECO:0000256" key="1">
    <source>
        <dbReference type="SAM" id="MobiDB-lite"/>
    </source>
</evidence>
<organism evidence="3 4">
    <name type="scientific">Letharia columbiana</name>
    <dbReference type="NCBI Taxonomy" id="112416"/>
    <lineage>
        <taxon>Eukaryota</taxon>
        <taxon>Fungi</taxon>
        <taxon>Dikarya</taxon>
        <taxon>Ascomycota</taxon>
        <taxon>Pezizomycotina</taxon>
        <taxon>Lecanoromycetes</taxon>
        <taxon>OSLEUM clade</taxon>
        <taxon>Lecanoromycetidae</taxon>
        <taxon>Lecanorales</taxon>
        <taxon>Lecanorineae</taxon>
        <taxon>Parmeliaceae</taxon>
        <taxon>Letharia</taxon>
    </lineage>
</organism>
<accession>A0A8H6L2D8</accession>
<evidence type="ECO:0000313" key="3">
    <source>
        <dbReference type="EMBL" id="KAF6232991.1"/>
    </source>
</evidence>
<feature type="compositionally biased region" description="Basic and acidic residues" evidence="1">
    <location>
        <begin position="300"/>
        <end position="309"/>
    </location>
</feature>
<comment type="caution">
    <text evidence="3">The sequence shown here is derived from an EMBL/GenBank/DDBJ whole genome shotgun (WGS) entry which is preliminary data.</text>
</comment>
<feature type="region of interest" description="Disordered" evidence="1">
    <location>
        <begin position="300"/>
        <end position="409"/>
    </location>
</feature>
<dbReference type="GeneID" id="59290401"/>
<feature type="compositionally biased region" description="Basic and acidic residues" evidence="1">
    <location>
        <begin position="344"/>
        <end position="371"/>
    </location>
</feature>
<evidence type="ECO:0008006" key="5">
    <source>
        <dbReference type="Google" id="ProtNLM"/>
    </source>
</evidence>
<feature type="transmembrane region" description="Helical" evidence="2">
    <location>
        <begin position="230"/>
        <end position="254"/>
    </location>
</feature>
<dbReference type="InterPro" id="IPR022127">
    <property type="entry name" value="STIMATE/YPL162C"/>
</dbReference>
<dbReference type="EMBL" id="JACCJC010000042">
    <property type="protein sequence ID" value="KAF6232991.1"/>
    <property type="molecule type" value="Genomic_DNA"/>
</dbReference>
<keyword evidence="4" id="KW-1185">Reference proteome</keyword>
<evidence type="ECO:0000313" key="4">
    <source>
        <dbReference type="Proteomes" id="UP000578531"/>
    </source>
</evidence>
<keyword evidence="2" id="KW-0472">Membrane</keyword>
<feature type="transmembrane region" description="Helical" evidence="2">
    <location>
        <begin position="172"/>
        <end position="195"/>
    </location>
</feature>
<gene>
    <name evidence="3" type="ORF">HO173_008747</name>
</gene>
<dbReference type="PANTHER" id="PTHR31735">
    <property type="entry name" value="VACUOLAR MEMBRANE PROTEIN YPL162C"/>
    <property type="match status" value="1"/>
</dbReference>
<reference evidence="3 4" key="1">
    <citation type="journal article" date="2020" name="Genomics">
        <title>Complete, high-quality genomes from long-read metagenomic sequencing of two wolf lichen thalli reveals enigmatic genome architecture.</title>
        <authorList>
            <person name="McKenzie S.K."/>
            <person name="Walston R.F."/>
            <person name="Allen J.L."/>
        </authorList>
    </citation>
    <scope>NUCLEOTIDE SEQUENCE [LARGE SCALE GENOMIC DNA]</scope>
    <source>
        <strain evidence="3">WasteWater2</strain>
    </source>
</reference>
<dbReference type="RefSeq" id="XP_037162413.1">
    <property type="nucleotide sequence ID" value="XM_037310643.1"/>
</dbReference>
<evidence type="ECO:0000256" key="2">
    <source>
        <dbReference type="SAM" id="Phobius"/>
    </source>
</evidence>
<dbReference type="Pfam" id="PF12400">
    <property type="entry name" value="STIMATE"/>
    <property type="match status" value="1"/>
</dbReference>
<feature type="transmembrane region" description="Helical" evidence="2">
    <location>
        <begin position="71"/>
        <end position="93"/>
    </location>
</feature>
<dbReference type="PANTHER" id="PTHR31735:SF1">
    <property type="entry name" value="VACUOLAR MEMBRANE PROTEIN YPL162C"/>
    <property type="match status" value="1"/>
</dbReference>
<feature type="compositionally biased region" description="Low complexity" evidence="1">
    <location>
        <begin position="42"/>
        <end position="51"/>
    </location>
</feature>
<feature type="compositionally biased region" description="Basic and acidic residues" evidence="1">
    <location>
        <begin position="393"/>
        <end position="409"/>
    </location>
</feature>
<feature type="region of interest" description="Disordered" evidence="1">
    <location>
        <begin position="42"/>
        <end position="63"/>
    </location>
</feature>
<dbReference type="OrthoDB" id="431202at2759"/>
<feature type="transmembrane region" description="Helical" evidence="2">
    <location>
        <begin position="114"/>
        <end position="132"/>
    </location>
</feature>
<keyword evidence="2" id="KW-1133">Transmembrane helix</keyword>